<feature type="binding site" description="axial binding residue" evidence="8">
    <location>
        <position position="557"/>
    </location>
    <ligand>
        <name>heme</name>
        <dbReference type="ChEBI" id="CHEBI:30413"/>
    </ligand>
    <ligandPart>
        <name>Fe</name>
        <dbReference type="ChEBI" id="CHEBI:18248"/>
    </ligandPart>
</feature>
<evidence type="ECO:0000256" key="6">
    <source>
        <dbReference type="ARBA" id="ARBA00023004"/>
    </source>
</evidence>
<evidence type="ECO:0000256" key="3">
    <source>
        <dbReference type="ARBA" id="ARBA00010617"/>
    </source>
</evidence>
<evidence type="ECO:0000256" key="4">
    <source>
        <dbReference type="ARBA" id="ARBA00022723"/>
    </source>
</evidence>
<keyword evidence="10" id="KW-1133">Transmembrane helix</keyword>
<keyword evidence="8" id="KW-0349">Heme</keyword>
<dbReference type="GO" id="GO:0005506">
    <property type="term" value="F:iron ion binding"/>
    <property type="evidence" value="ECO:0007669"/>
    <property type="project" value="InterPro"/>
</dbReference>
<dbReference type="Proteomes" id="UP000313359">
    <property type="component" value="Unassembled WGS sequence"/>
</dbReference>
<keyword evidence="6 8" id="KW-0408">Iron</keyword>
<feature type="compositionally biased region" description="Low complexity" evidence="9">
    <location>
        <begin position="506"/>
        <end position="520"/>
    </location>
</feature>
<gene>
    <name evidence="11" type="ORF">L227DRAFT_658665</name>
</gene>
<dbReference type="InterPro" id="IPR036396">
    <property type="entry name" value="Cyt_P450_sf"/>
</dbReference>
<evidence type="ECO:0000256" key="8">
    <source>
        <dbReference type="PIRSR" id="PIRSR602401-1"/>
    </source>
</evidence>
<dbReference type="InterPro" id="IPR001128">
    <property type="entry name" value="Cyt_P450"/>
</dbReference>
<evidence type="ECO:0000256" key="7">
    <source>
        <dbReference type="ARBA" id="ARBA00023033"/>
    </source>
</evidence>
<sequence>MAFCRHAAYQLLGLRHTRFVPNLLYPLATMVLLSSTSILVLLAVAVHQLFRTRETYRISAHLALLLGPPTLLVIFDGCLTALLPTWSSLFLYCTTYLSALVGSVVFYRISPFHPLWRYPGPFWCRTTMFWHAAVAATGEQPRYIQRLHEKYGDVVRFGPNNLSIRDPSLVGPLMGSSGVGKGPNFIGAMLTETNVPMVGIMDTDEHIRRRRAWNRGLGPAALKEFEHLIVRRAHQLVDRLGEQEGAVNIGKWINYFSYDLMSDMTFGGGSELLQEGDQTNVWRVIEEGVVPATIMAQVPWLGLYVARIPAAVKALDAFLQLGKEFAMRRMEKGSTTPDLFHYLNNEDLPDKPQPPLQQLVDDGILAIVAGADTVSSAMTSLFHCLLTHPETYRKLQEEIDKYYPQGEDPFNPKHYRDMTYLQAVIHEAIRLYPPIMTSSPRKVPNDAPGVAVGSLYFPPGTSIMIPPFSLHRDARNFTFPDSFWPERWLVASGQLALADAPLPRPISSLPSPSRKSPGPSNTLLPTSTSHSAHTLAESEFVHNDSAFLAFSHGPLNCVGKGLGMQEMRTVVTAIMQRYEMRLREGWDASGYETAYRDYFVSTRPEVPVLLERRG</sequence>
<evidence type="ECO:0000256" key="1">
    <source>
        <dbReference type="ARBA" id="ARBA00001971"/>
    </source>
</evidence>
<evidence type="ECO:0000313" key="12">
    <source>
        <dbReference type="Proteomes" id="UP000313359"/>
    </source>
</evidence>
<name>A0A5C2RQT0_9APHY</name>
<dbReference type="GO" id="GO:0016705">
    <property type="term" value="F:oxidoreductase activity, acting on paired donors, with incorporation or reduction of molecular oxygen"/>
    <property type="evidence" value="ECO:0007669"/>
    <property type="project" value="InterPro"/>
</dbReference>
<keyword evidence="12" id="KW-1185">Reference proteome</keyword>
<organism evidence="11 12">
    <name type="scientific">Lentinus tigrinus ALCF2SS1-6</name>
    <dbReference type="NCBI Taxonomy" id="1328759"/>
    <lineage>
        <taxon>Eukaryota</taxon>
        <taxon>Fungi</taxon>
        <taxon>Dikarya</taxon>
        <taxon>Basidiomycota</taxon>
        <taxon>Agaricomycotina</taxon>
        <taxon>Agaricomycetes</taxon>
        <taxon>Polyporales</taxon>
        <taxon>Polyporaceae</taxon>
        <taxon>Lentinus</taxon>
    </lineage>
</organism>
<comment type="similarity">
    <text evidence="3">Belongs to the cytochrome P450 family.</text>
</comment>
<dbReference type="GO" id="GO:0004497">
    <property type="term" value="F:monooxygenase activity"/>
    <property type="evidence" value="ECO:0007669"/>
    <property type="project" value="UniProtKB-KW"/>
</dbReference>
<dbReference type="Gene3D" id="1.10.630.10">
    <property type="entry name" value="Cytochrome P450"/>
    <property type="match status" value="1"/>
</dbReference>
<evidence type="ECO:0000313" key="11">
    <source>
        <dbReference type="EMBL" id="RPD52787.1"/>
    </source>
</evidence>
<keyword evidence="4 8" id="KW-0479">Metal-binding</keyword>
<feature type="transmembrane region" description="Helical" evidence="10">
    <location>
        <begin position="23"/>
        <end position="50"/>
    </location>
</feature>
<evidence type="ECO:0000256" key="5">
    <source>
        <dbReference type="ARBA" id="ARBA00023002"/>
    </source>
</evidence>
<dbReference type="AlphaFoldDB" id="A0A5C2RQT0"/>
<dbReference type="InterPro" id="IPR050121">
    <property type="entry name" value="Cytochrome_P450_monoxygenase"/>
</dbReference>
<dbReference type="EMBL" id="ML122340">
    <property type="protein sequence ID" value="RPD52787.1"/>
    <property type="molecule type" value="Genomic_DNA"/>
</dbReference>
<feature type="transmembrane region" description="Helical" evidence="10">
    <location>
        <begin position="89"/>
        <end position="109"/>
    </location>
</feature>
<evidence type="ECO:0000256" key="10">
    <source>
        <dbReference type="SAM" id="Phobius"/>
    </source>
</evidence>
<comment type="pathway">
    <text evidence="2">Secondary metabolite biosynthesis.</text>
</comment>
<evidence type="ECO:0000256" key="2">
    <source>
        <dbReference type="ARBA" id="ARBA00005179"/>
    </source>
</evidence>
<reference evidence="11" key="1">
    <citation type="journal article" date="2018" name="Genome Biol. Evol.">
        <title>Genomics and development of Lentinus tigrinus, a white-rot wood-decaying mushroom with dimorphic fruiting bodies.</title>
        <authorList>
            <person name="Wu B."/>
            <person name="Xu Z."/>
            <person name="Knudson A."/>
            <person name="Carlson A."/>
            <person name="Chen N."/>
            <person name="Kovaka S."/>
            <person name="LaButti K."/>
            <person name="Lipzen A."/>
            <person name="Pennachio C."/>
            <person name="Riley R."/>
            <person name="Schakwitz W."/>
            <person name="Umezawa K."/>
            <person name="Ohm R.A."/>
            <person name="Grigoriev I.V."/>
            <person name="Nagy L.G."/>
            <person name="Gibbons J."/>
            <person name="Hibbett D."/>
        </authorList>
    </citation>
    <scope>NUCLEOTIDE SEQUENCE [LARGE SCALE GENOMIC DNA]</scope>
    <source>
        <strain evidence="11">ALCF2SS1-6</strain>
    </source>
</reference>
<accession>A0A5C2RQT0</accession>
<dbReference type="GO" id="GO:0020037">
    <property type="term" value="F:heme binding"/>
    <property type="evidence" value="ECO:0007669"/>
    <property type="project" value="InterPro"/>
</dbReference>
<dbReference type="Pfam" id="PF00067">
    <property type="entry name" value="p450"/>
    <property type="match status" value="1"/>
</dbReference>
<feature type="transmembrane region" description="Helical" evidence="10">
    <location>
        <begin position="62"/>
        <end position="83"/>
    </location>
</feature>
<dbReference type="STRING" id="1328759.A0A5C2RQT0"/>
<comment type="cofactor">
    <cofactor evidence="1 8">
        <name>heme</name>
        <dbReference type="ChEBI" id="CHEBI:30413"/>
    </cofactor>
</comment>
<feature type="region of interest" description="Disordered" evidence="9">
    <location>
        <begin position="506"/>
        <end position="529"/>
    </location>
</feature>
<keyword evidence="10" id="KW-0472">Membrane</keyword>
<dbReference type="PRINTS" id="PR00463">
    <property type="entry name" value="EP450I"/>
</dbReference>
<dbReference type="OrthoDB" id="6692864at2759"/>
<keyword evidence="10" id="KW-0812">Transmembrane</keyword>
<dbReference type="InterPro" id="IPR002401">
    <property type="entry name" value="Cyt_P450_E_grp-I"/>
</dbReference>
<dbReference type="PANTHER" id="PTHR24305">
    <property type="entry name" value="CYTOCHROME P450"/>
    <property type="match status" value="1"/>
</dbReference>
<keyword evidence="5" id="KW-0560">Oxidoreductase</keyword>
<keyword evidence="7 11" id="KW-0503">Monooxygenase</keyword>
<protein>
    <submittedName>
        <fullName evidence="11">High nitrogen upregulated cytochrome P450 monooxygenase 2</fullName>
    </submittedName>
</protein>
<dbReference type="PANTHER" id="PTHR24305:SF187">
    <property type="entry name" value="P450, PUTATIVE (EUROFUNG)-RELATED"/>
    <property type="match status" value="1"/>
</dbReference>
<proteinExistence type="inferred from homology"/>
<dbReference type="SUPFAM" id="SSF48264">
    <property type="entry name" value="Cytochrome P450"/>
    <property type="match status" value="1"/>
</dbReference>
<evidence type="ECO:0000256" key="9">
    <source>
        <dbReference type="SAM" id="MobiDB-lite"/>
    </source>
</evidence>